<dbReference type="CDD" id="cd03819">
    <property type="entry name" value="GT4_WavL-like"/>
    <property type="match status" value="1"/>
</dbReference>
<evidence type="ECO:0000259" key="5">
    <source>
        <dbReference type="Pfam" id="PF13439"/>
    </source>
</evidence>
<dbReference type="AlphaFoldDB" id="A0A7Y3W5S7"/>
<evidence type="ECO:0000259" key="4">
    <source>
        <dbReference type="Pfam" id="PF00534"/>
    </source>
</evidence>
<evidence type="ECO:0000313" key="7">
    <source>
        <dbReference type="Proteomes" id="UP000536835"/>
    </source>
</evidence>
<gene>
    <name evidence="6" type="ORF">HK107_09640</name>
</gene>
<accession>A0A7Y3W5S7</accession>
<evidence type="ECO:0000256" key="2">
    <source>
        <dbReference type="ARBA" id="ARBA00022676"/>
    </source>
</evidence>
<keyword evidence="2" id="KW-0328">Glycosyltransferase</keyword>
<dbReference type="Pfam" id="PF00534">
    <property type="entry name" value="Glycos_transf_1"/>
    <property type="match status" value="1"/>
</dbReference>
<dbReference type="EMBL" id="JABFCX010000003">
    <property type="protein sequence ID" value="NNU16581.1"/>
    <property type="molecule type" value="Genomic_DNA"/>
</dbReference>
<evidence type="ECO:0000313" key="6">
    <source>
        <dbReference type="EMBL" id="NNU16581.1"/>
    </source>
</evidence>
<keyword evidence="3 6" id="KW-0808">Transferase</keyword>
<organism evidence="6 7">
    <name type="scientific">Parvularcula mediterranea</name>
    <dbReference type="NCBI Taxonomy" id="2732508"/>
    <lineage>
        <taxon>Bacteria</taxon>
        <taxon>Pseudomonadati</taxon>
        <taxon>Pseudomonadota</taxon>
        <taxon>Alphaproteobacteria</taxon>
        <taxon>Parvularculales</taxon>
        <taxon>Parvularculaceae</taxon>
        <taxon>Parvularcula</taxon>
    </lineage>
</organism>
<dbReference type="RefSeq" id="WP_173199177.1">
    <property type="nucleotide sequence ID" value="NZ_JABFCX010000003.1"/>
</dbReference>
<evidence type="ECO:0000256" key="1">
    <source>
        <dbReference type="ARBA" id="ARBA00009481"/>
    </source>
</evidence>
<dbReference type="PANTHER" id="PTHR12526:SF640">
    <property type="entry name" value="COLANIC ACID BIOSYNTHESIS GLYCOSYLTRANSFERASE WCAL-RELATED"/>
    <property type="match status" value="1"/>
</dbReference>
<protein>
    <submittedName>
        <fullName evidence="6">Glycosyltransferase family 4 protein</fullName>
    </submittedName>
</protein>
<comment type="similarity">
    <text evidence="1">Belongs to the glycosyltransferase group 1 family. Glycosyltransferase 4 subfamily.</text>
</comment>
<proteinExistence type="inferred from homology"/>
<keyword evidence="7" id="KW-1185">Reference proteome</keyword>
<comment type="caution">
    <text evidence="6">The sequence shown here is derived from an EMBL/GenBank/DDBJ whole genome shotgun (WGS) entry which is preliminary data.</text>
</comment>
<sequence length="391" mass="42420">MTPDFSGKTLLQVIPKLEGGGAERTTLEVGKAFIAAGGRSLVISSGGAMVEELERDGSEHIHLHAESKNPLLIARNAEEIAEIIRKENVSILHARSRAPAWSCLSAARKTGVAYVTTYHGVYNAKSGLKRLYNSIMVRSDRVIANSRFTHEHILEQYKGKKYLKPELITTIPRGADLDRFSPEQVSDDRRGAAVKLFGEGLRVVLPGRFTGWKGQTVLIEAAALFRERHPDVPISFLMIGRMDEKPGYVEDLRQKLAALDLGNVIRMEDASDHVPAILAACDIVISASTEPEAFGRVAVEAQAAGKPVIATAHGGALETVLTEKTGLLVPPGDAEALANALTTLHDQGSVGRSEMGRRGMDHARTSFTTEAMTASTLNVYQELLRRQEVQG</sequence>
<dbReference type="InterPro" id="IPR028098">
    <property type="entry name" value="Glyco_trans_4-like_N"/>
</dbReference>
<dbReference type="Proteomes" id="UP000536835">
    <property type="component" value="Unassembled WGS sequence"/>
</dbReference>
<reference evidence="6 7" key="1">
    <citation type="submission" date="2020-05" db="EMBL/GenBank/DDBJ databases">
        <title>Parvularcula mediterraneae sp. nov., isolated from polypropylene straw from shallow seawater of the seashore of Laganas in Zakynthos island, Greece.</title>
        <authorList>
            <person name="Szabo I."/>
            <person name="Al-Omari J."/>
            <person name="Rado J."/>
            <person name="Szerdahelyi G.S."/>
        </authorList>
    </citation>
    <scope>NUCLEOTIDE SEQUENCE [LARGE SCALE GENOMIC DNA]</scope>
    <source>
        <strain evidence="6 7">ZS-1/3</strain>
    </source>
</reference>
<dbReference type="GO" id="GO:0016757">
    <property type="term" value="F:glycosyltransferase activity"/>
    <property type="evidence" value="ECO:0007669"/>
    <property type="project" value="UniProtKB-KW"/>
</dbReference>
<name>A0A7Y3W5S7_9PROT</name>
<dbReference type="PANTHER" id="PTHR12526">
    <property type="entry name" value="GLYCOSYLTRANSFERASE"/>
    <property type="match status" value="1"/>
</dbReference>
<dbReference type="Pfam" id="PF13439">
    <property type="entry name" value="Glyco_transf_4"/>
    <property type="match status" value="1"/>
</dbReference>
<evidence type="ECO:0000256" key="3">
    <source>
        <dbReference type="ARBA" id="ARBA00022679"/>
    </source>
</evidence>
<feature type="domain" description="Glycosyl transferase family 1" evidence="4">
    <location>
        <begin position="202"/>
        <end position="347"/>
    </location>
</feature>
<dbReference type="Gene3D" id="3.40.50.2000">
    <property type="entry name" value="Glycogen Phosphorylase B"/>
    <property type="match status" value="2"/>
</dbReference>
<dbReference type="InterPro" id="IPR001296">
    <property type="entry name" value="Glyco_trans_1"/>
</dbReference>
<feature type="domain" description="Glycosyltransferase subfamily 4-like N-terminal" evidence="5">
    <location>
        <begin position="20"/>
        <end position="179"/>
    </location>
</feature>
<dbReference type="SUPFAM" id="SSF53756">
    <property type="entry name" value="UDP-Glycosyltransferase/glycogen phosphorylase"/>
    <property type="match status" value="1"/>
</dbReference>